<dbReference type="Pfam" id="PF00015">
    <property type="entry name" value="MCPsignal"/>
    <property type="match status" value="1"/>
</dbReference>
<evidence type="ECO:0000313" key="13">
    <source>
        <dbReference type="Proteomes" id="UP001597296"/>
    </source>
</evidence>
<feature type="domain" description="HAMP" evidence="11">
    <location>
        <begin position="210"/>
        <end position="263"/>
    </location>
</feature>
<sequence>MKALSLRQQIMLMPILSAAAIILIAVLSLTIVHAKIDAAHRIQIKSATEVAISVAGALQGEVAAGRLEEEQARLLARDALRAIRFAGNEYFYVYDYDGKLEVHPVKTELEGTYQLKDTVDVNGVHTITELIAAAKRGGDFVAFQWAKPGESKPSDKLGYAAGFAPWGWMVGTGVYVDDVAAETRAALVWIALAGLAALALSVAVGLWVARGIGRRVHHQSERLLELADGALDRPIVADGGHDEVSQMAEALETLRRRLIDSRDLAATRAAEQSAHAESALRIGALAREFDATSGAALDVVAKAAVELETDAAGMARAAELTADRAVTVAAAAEQASSNVETVAAATEELTASIGEIARQVGGSAKVALDASAEAGRTSEHVRGLAEAAQRIGAVVNLINDIAAQTNLLALNATIEAARAGEAGKGFAVVAGEVKHLANQTAKATEEIGEQIAAIQQASGVAVGAIDSIAGIIDSIRDSTTTIAAAVEQQGAATREITRNVHEAAAGTGLVTRTIAEVTEAVADTRRISRAVHDASGRLRQQCDQMRGEVGTFIAGVRQGG</sequence>
<dbReference type="PANTHER" id="PTHR32089">
    <property type="entry name" value="METHYL-ACCEPTING CHEMOTAXIS PROTEIN MCPB"/>
    <property type="match status" value="1"/>
</dbReference>
<evidence type="ECO:0000256" key="5">
    <source>
        <dbReference type="ARBA" id="ARBA00023136"/>
    </source>
</evidence>
<evidence type="ECO:0000259" key="11">
    <source>
        <dbReference type="PROSITE" id="PS50885"/>
    </source>
</evidence>
<dbReference type="InterPro" id="IPR033480">
    <property type="entry name" value="sCache_2"/>
</dbReference>
<reference evidence="13" key="1">
    <citation type="journal article" date="2019" name="Int. J. Syst. Evol. Microbiol.">
        <title>The Global Catalogue of Microorganisms (GCM) 10K type strain sequencing project: providing services to taxonomists for standard genome sequencing and annotation.</title>
        <authorList>
            <consortium name="The Broad Institute Genomics Platform"/>
            <consortium name="The Broad Institute Genome Sequencing Center for Infectious Disease"/>
            <person name="Wu L."/>
            <person name="Ma J."/>
        </authorList>
    </citation>
    <scope>NUCLEOTIDE SEQUENCE [LARGE SCALE GENOMIC DNA]</scope>
    <source>
        <strain evidence="13">KCTC 15012</strain>
    </source>
</reference>
<evidence type="ECO:0000256" key="6">
    <source>
        <dbReference type="ARBA" id="ARBA00023224"/>
    </source>
</evidence>
<keyword evidence="3 9" id="KW-0812">Transmembrane</keyword>
<evidence type="ECO:0000256" key="7">
    <source>
        <dbReference type="ARBA" id="ARBA00029447"/>
    </source>
</evidence>
<gene>
    <name evidence="12" type="ORF">ACFSNB_08395</name>
</gene>
<protein>
    <submittedName>
        <fullName evidence="12">Methyl-accepting chemotaxis protein</fullName>
    </submittedName>
</protein>
<dbReference type="PROSITE" id="PS50111">
    <property type="entry name" value="CHEMOTAXIS_TRANSDUC_2"/>
    <property type="match status" value="1"/>
</dbReference>
<evidence type="ECO:0000256" key="1">
    <source>
        <dbReference type="ARBA" id="ARBA00004651"/>
    </source>
</evidence>
<dbReference type="RefSeq" id="WP_377315721.1">
    <property type="nucleotide sequence ID" value="NZ_JBHUIY010000013.1"/>
</dbReference>
<dbReference type="PANTHER" id="PTHR32089:SF112">
    <property type="entry name" value="LYSOZYME-LIKE PROTEIN-RELATED"/>
    <property type="match status" value="1"/>
</dbReference>
<evidence type="ECO:0000256" key="3">
    <source>
        <dbReference type="ARBA" id="ARBA00022692"/>
    </source>
</evidence>
<dbReference type="InterPro" id="IPR004089">
    <property type="entry name" value="MCPsignal_dom"/>
</dbReference>
<evidence type="ECO:0000256" key="4">
    <source>
        <dbReference type="ARBA" id="ARBA00022989"/>
    </source>
</evidence>
<evidence type="ECO:0000256" key="9">
    <source>
        <dbReference type="SAM" id="Phobius"/>
    </source>
</evidence>
<keyword evidence="5 9" id="KW-0472">Membrane</keyword>
<dbReference type="Pfam" id="PF17200">
    <property type="entry name" value="sCache_2"/>
    <property type="match status" value="1"/>
</dbReference>
<dbReference type="Pfam" id="PF00672">
    <property type="entry name" value="HAMP"/>
    <property type="match status" value="1"/>
</dbReference>
<accession>A0ABW5CCW4</accession>
<feature type="transmembrane region" description="Helical" evidence="9">
    <location>
        <begin position="186"/>
        <end position="209"/>
    </location>
</feature>
<keyword evidence="4 9" id="KW-1133">Transmembrane helix</keyword>
<evidence type="ECO:0000256" key="8">
    <source>
        <dbReference type="PROSITE-ProRule" id="PRU00284"/>
    </source>
</evidence>
<dbReference type="Gene3D" id="1.10.287.950">
    <property type="entry name" value="Methyl-accepting chemotaxis protein"/>
    <property type="match status" value="1"/>
</dbReference>
<keyword evidence="13" id="KW-1185">Reference proteome</keyword>
<dbReference type="SMART" id="SM00283">
    <property type="entry name" value="MA"/>
    <property type="match status" value="1"/>
</dbReference>
<dbReference type="SMART" id="SM00304">
    <property type="entry name" value="HAMP"/>
    <property type="match status" value="1"/>
</dbReference>
<dbReference type="Proteomes" id="UP001597296">
    <property type="component" value="Unassembled WGS sequence"/>
</dbReference>
<evidence type="ECO:0000259" key="10">
    <source>
        <dbReference type="PROSITE" id="PS50111"/>
    </source>
</evidence>
<dbReference type="InterPro" id="IPR003660">
    <property type="entry name" value="HAMP_dom"/>
</dbReference>
<keyword evidence="6 8" id="KW-0807">Transducer</keyword>
<dbReference type="Gene3D" id="6.10.340.10">
    <property type="match status" value="1"/>
</dbReference>
<dbReference type="SUPFAM" id="SSF58104">
    <property type="entry name" value="Methyl-accepting chemotaxis protein (MCP) signaling domain"/>
    <property type="match status" value="1"/>
</dbReference>
<dbReference type="Gene3D" id="3.30.450.20">
    <property type="entry name" value="PAS domain"/>
    <property type="match status" value="1"/>
</dbReference>
<evidence type="ECO:0000256" key="2">
    <source>
        <dbReference type="ARBA" id="ARBA00022475"/>
    </source>
</evidence>
<comment type="caution">
    <text evidence="12">The sequence shown here is derived from an EMBL/GenBank/DDBJ whole genome shotgun (WGS) entry which is preliminary data.</text>
</comment>
<proteinExistence type="inferred from homology"/>
<dbReference type="SMART" id="SM01049">
    <property type="entry name" value="Cache_2"/>
    <property type="match status" value="1"/>
</dbReference>
<keyword evidence="2" id="KW-1003">Cell membrane</keyword>
<dbReference type="EMBL" id="JBHUIY010000013">
    <property type="protein sequence ID" value="MFD2233822.1"/>
    <property type="molecule type" value="Genomic_DNA"/>
</dbReference>
<organism evidence="12 13">
    <name type="scientific">Phaeospirillum tilakii</name>
    <dbReference type="NCBI Taxonomy" id="741673"/>
    <lineage>
        <taxon>Bacteria</taxon>
        <taxon>Pseudomonadati</taxon>
        <taxon>Pseudomonadota</taxon>
        <taxon>Alphaproteobacteria</taxon>
        <taxon>Rhodospirillales</taxon>
        <taxon>Rhodospirillaceae</taxon>
        <taxon>Phaeospirillum</taxon>
    </lineage>
</organism>
<dbReference type="PROSITE" id="PS50885">
    <property type="entry name" value="HAMP"/>
    <property type="match status" value="1"/>
</dbReference>
<comment type="subcellular location">
    <subcellularLocation>
        <location evidence="1">Cell membrane</location>
        <topology evidence="1">Multi-pass membrane protein</topology>
    </subcellularLocation>
</comment>
<evidence type="ECO:0000313" key="12">
    <source>
        <dbReference type="EMBL" id="MFD2233822.1"/>
    </source>
</evidence>
<comment type="similarity">
    <text evidence="7">Belongs to the methyl-accepting chemotaxis (MCP) protein family.</text>
</comment>
<name>A0ABW5CCW4_9PROT</name>
<feature type="domain" description="Methyl-accepting transducer" evidence="10">
    <location>
        <begin position="310"/>
        <end position="525"/>
    </location>
</feature>